<evidence type="ECO:0000313" key="9">
    <source>
        <dbReference type="Proteomes" id="UP001221757"/>
    </source>
</evidence>
<organism evidence="8 9">
    <name type="scientific">Mycena rosella</name>
    <name type="common">Pink bonnet</name>
    <name type="synonym">Agaricus rosellus</name>
    <dbReference type="NCBI Taxonomy" id="1033263"/>
    <lineage>
        <taxon>Eukaryota</taxon>
        <taxon>Fungi</taxon>
        <taxon>Dikarya</taxon>
        <taxon>Basidiomycota</taxon>
        <taxon>Agaricomycotina</taxon>
        <taxon>Agaricomycetes</taxon>
        <taxon>Agaricomycetidae</taxon>
        <taxon>Agaricales</taxon>
        <taxon>Marasmiineae</taxon>
        <taxon>Mycenaceae</taxon>
        <taxon>Mycena</taxon>
    </lineage>
</organism>
<evidence type="ECO:0000256" key="1">
    <source>
        <dbReference type="ARBA" id="ARBA00001947"/>
    </source>
</evidence>
<accession>A0AAD7G4L7</accession>
<evidence type="ECO:0000256" key="5">
    <source>
        <dbReference type="ARBA" id="ARBA00022833"/>
    </source>
</evidence>
<evidence type="ECO:0000256" key="4">
    <source>
        <dbReference type="ARBA" id="ARBA00022801"/>
    </source>
</evidence>
<evidence type="ECO:0000256" key="6">
    <source>
        <dbReference type="SAM" id="MobiDB-lite"/>
    </source>
</evidence>
<dbReference type="Proteomes" id="UP001221757">
    <property type="component" value="Unassembled WGS sequence"/>
</dbReference>
<keyword evidence="3" id="KW-0479">Metal-binding</keyword>
<comment type="caution">
    <text evidence="8">The sequence shown here is derived from an EMBL/GenBank/DDBJ whole genome shotgun (WGS) entry which is preliminary data.</text>
</comment>
<feature type="region of interest" description="Disordered" evidence="6">
    <location>
        <begin position="210"/>
        <end position="235"/>
    </location>
</feature>
<dbReference type="PANTHER" id="PTHR42978:SF2">
    <property type="entry name" value="102 KBASES UNSTABLE REGION: FROM 1 TO 119443"/>
    <property type="match status" value="1"/>
</dbReference>
<feature type="compositionally biased region" description="Basic and acidic residues" evidence="6">
    <location>
        <begin position="226"/>
        <end position="235"/>
    </location>
</feature>
<name>A0AAD7G4L7_MYCRO</name>
<comment type="similarity">
    <text evidence="2">Belongs to the metallo-beta-lactamase superfamily.</text>
</comment>
<comment type="cofactor">
    <cofactor evidence="1">
        <name>Zn(2+)</name>
        <dbReference type="ChEBI" id="CHEBI:29105"/>
    </cofactor>
</comment>
<keyword evidence="4" id="KW-0378">Hydrolase</keyword>
<proteinExistence type="inferred from homology"/>
<dbReference type="GO" id="GO:0016787">
    <property type="term" value="F:hydrolase activity"/>
    <property type="evidence" value="ECO:0007669"/>
    <property type="project" value="UniProtKB-KW"/>
</dbReference>
<dbReference type="Pfam" id="PF00753">
    <property type="entry name" value="Lactamase_B"/>
    <property type="match status" value="1"/>
</dbReference>
<sequence>MQTSPEFTLSPPEASQAFMDVSALEAGIITLPMALRCTSKALLPLRSPFHSASEKQLVFDLGIPRNTDVLPPAVKDVIAKYMLVQVLQDAAESVKKGGLDPADVETVILSHLHFDHCSPGIPTPTSDLLANSVPVDRTRFLAPSEFTSAIGLLPHAMDYFGDGSLYLVDAAGHMSGHINALDRTSASESWIYLGSDTAHDMRLLTGEKEVGEVPDPRTPGAMPGRWYEENKGGSA</sequence>
<dbReference type="EMBL" id="JARKIE010000274">
    <property type="protein sequence ID" value="KAJ7658971.1"/>
    <property type="molecule type" value="Genomic_DNA"/>
</dbReference>
<evidence type="ECO:0000259" key="7">
    <source>
        <dbReference type="Pfam" id="PF00753"/>
    </source>
</evidence>
<reference evidence="8" key="1">
    <citation type="submission" date="2023-03" db="EMBL/GenBank/DDBJ databases">
        <title>Massive genome expansion in bonnet fungi (Mycena s.s.) driven by repeated elements and novel gene families across ecological guilds.</title>
        <authorList>
            <consortium name="Lawrence Berkeley National Laboratory"/>
            <person name="Harder C.B."/>
            <person name="Miyauchi S."/>
            <person name="Viragh M."/>
            <person name="Kuo A."/>
            <person name="Thoen E."/>
            <person name="Andreopoulos B."/>
            <person name="Lu D."/>
            <person name="Skrede I."/>
            <person name="Drula E."/>
            <person name="Henrissat B."/>
            <person name="Morin E."/>
            <person name="Kohler A."/>
            <person name="Barry K."/>
            <person name="LaButti K."/>
            <person name="Morin E."/>
            <person name="Salamov A."/>
            <person name="Lipzen A."/>
            <person name="Mereny Z."/>
            <person name="Hegedus B."/>
            <person name="Baldrian P."/>
            <person name="Stursova M."/>
            <person name="Weitz H."/>
            <person name="Taylor A."/>
            <person name="Grigoriev I.V."/>
            <person name="Nagy L.G."/>
            <person name="Martin F."/>
            <person name="Kauserud H."/>
        </authorList>
    </citation>
    <scope>NUCLEOTIDE SEQUENCE</scope>
    <source>
        <strain evidence="8">CBHHK067</strain>
    </source>
</reference>
<dbReference type="InterPro" id="IPR001279">
    <property type="entry name" value="Metallo-B-lactamas"/>
</dbReference>
<evidence type="ECO:0000256" key="3">
    <source>
        <dbReference type="ARBA" id="ARBA00022723"/>
    </source>
</evidence>
<keyword evidence="9" id="KW-1185">Reference proteome</keyword>
<gene>
    <name evidence="8" type="ORF">B0H17DRAFT_1171852</name>
</gene>
<dbReference type="AlphaFoldDB" id="A0AAD7G4L7"/>
<protein>
    <recommendedName>
        <fullName evidence="7">Metallo-beta-lactamase domain-containing protein</fullName>
    </recommendedName>
</protein>
<dbReference type="Gene3D" id="3.60.15.10">
    <property type="entry name" value="Ribonuclease Z/Hydroxyacylglutathione hydrolase-like"/>
    <property type="match status" value="1"/>
</dbReference>
<dbReference type="PANTHER" id="PTHR42978">
    <property type="entry name" value="QUORUM-QUENCHING LACTONASE YTNP-RELATED-RELATED"/>
    <property type="match status" value="1"/>
</dbReference>
<dbReference type="InterPro" id="IPR036866">
    <property type="entry name" value="RibonucZ/Hydroxyglut_hydro"/>
</dbReference>
<evidence type="ECO:0000256" key="2">
    <source>
        <dbReference type="ARBA" id="ARBA00007749"/>
    </source>
</evidence>
<evidence type="ECO:0000313" key="8">
    <source>
        <dbReference type="EMBL" id="KAJ7658971.1"/>
    </source>
</evidence>
<dbReference type="InterPro" id="IPR051013">
    <property type="entry name" value="MBL_superfamily_lactonases"/>
</dbReference>
<keyword evidence="5" id="KW-0862">Zinc</keyword>
<dbReference type="GO" id="GO:0046872">
    <property type="term" value="F:metal ion binding"/>
    <property type="evidence" value="ECO:0007669"/>
    <property type="project" value="UniProtKB-KW"/>
</dbReference>
<dbReference type="SUPFAM" id="SSF56281">
    <property type="entry name" value="Metallo-hydrolase/oxidoreductase"/>
    <property type="match status" value="1"/>
</dbReference>
<feature type="domain" description="Metallo-beta-lactamase" evidence="7">
    <location>
        <begin position="94"/>
        <end position="117"/>
    </location>
</feature>